<protein>
    <submittedName>
        <fullName evidence="1">Uncharacterized protein</fullName>
    </submittedName>
</protein>
<name>A0A8H9I0V6_KITAU</name>
<evidence type="ECO:0000313" key="2">
    <source>
        <dbReference type="Proteomes" id="UP000610124"/>
    </source>
</evidence>
<reference evidence="1" key="2">
    <citation type="submission" date="2020-09" db="EMBL/GenBank/DDBJ databases">
        <authorList>
            <person name="Sun Q."/>
            <person name="Ohkuma M."/>
        </authorList>
    </citation>
    <scope>NUCLEOTIDE SEQUENCE</scope>
    <source>
        <strain evidence="1">JCM 4434</strain>
    </source>
</reference>
<reference evidence="1" key="1">
    <citation type="journal article" date="2014" name="Int. J. Syst. Evol. Microbiol.">
        <title>Complete genome sequence of Corynebacterium casei LMG S-19264T (=DSM 44701T), isolated from a smear-ripened cheese.</title>
        <authorList>
            <consortium name="US DOE Joint Genome Institute (JGI-PGF)"/>
            <person name="Walter F."/>
            <person name="Albersmeier A."/>
            <person name="Kalinowski J."/>
            <person name="Ruckert C."/>
        </authorList>
    </citation>
    <scope>NUCLEOTIDE SEQUENCE</scope>
    <source>
        <strain evidence="1">JCM 4434</strain>
    </source>
</reference>
<accession>A0A8H9I0V6</accession>
<organism evidence="1 2">
    <name type="scientific">Kitasatospora aureofaciens</name>
    <name type="common">Streptomyces aureofaciens</name>
    <dbReference type="NCBI Taxonomy" id="1894"/>
    <lineage>
        <taxon>Bacteria</taxon>
        <taxon>Bacillati</taxon>
        <taxon>Actinomycetota</taxon>
        <taxon>Actinomycetes</taxon>
        <taxon>Kitasatosporales</taxon>
        <taxon>Streptomycetaceae</taxon>
        <taxon>Kitasatospora</taxon>
    </lineage>
</organism>
<gene>
    <name evidence="1" type="ORF">GCM10010502_72740</name>
</gene>
<comment type="caution">
    <text evidence="1">The sequence shown here is derived from an EMBL/GenBank/DDBJ whole genome shotgun (WGS) entry which is preliminary data.</text>
</comment>
<sequence length="66" mass="7291">MWDFPSAPRVWRETWLCRHCRVAFLPAAAVRPETAAASCVPITQFPQWTAALARQGAGRPGPSADR</sequence>
<dbReference type="AlphaFoldDB" id="A0A8H9I0V6"/>
<evidence type="ECO:0000313" key="1">
    <source>
        <dbReference type="EMBL" id="GGV07035.1"/>
    </source>
</evidence>
<dbReference type="Proteomes" id="UP000610124">
    <property type="component" value="Unassembled WGS sequence"/>
</dbReference>
<dbReference type="EMBL" id="BMUB01000042">
    <property type="protein sequence ID" value="GGV07035.1"/>
    <property type="molecule type" value="Genomic_DNA"/>
</dbReference>
<proteinExistence type="predicted"/>